<feature type="region of interest" description="Disordered" evidence="1">
    <location>
        <begin position="1"/>
        <end position="76"/>
    </location>
</feature>
<keyword evidence="3" id="KW-1185">Reference proteome</keyword>
<evidence type="ECO:0000313" key="3">
    <source>
        <dbReference type="Proteomes" id="UP000199517"/>
    </source>
</evidence>
<dbReference type="STRING" id="32040.SAMN04489710_12324"/>
<feature type="compositionally biased region" description="Basic and acidic residues" evidence="1">
    <location>
        <begin position="325"/>
        <end position="337"/>
    </location>
</feature>
<feature type="region of interest" description="Disordered" evidence="1">
    <location>
        <begin position="169"/>
        <end position="429"/>
    </location>
</feature>
<evidence type="ECO:0000256" key="1">
    <source>
        <dbReference type="SAM" id="MobiDB-lite"/>
    </source>
</evidence>
<dbReference type="EMBL" id="FOMQ01000023">
    <property type="protein sequence ID" value="SFE26892.1"/>
    <property type="molecule type" value="Genomic_DNA"/>
</dbReference>
<organism evidence="2 3">
    <name type="scientific">Paracidovorax konjaci</name>
    <dbReference type="NCBI Taxonomy" id="32040"/>
    <lineage>
        <taxon>Bacteria</taxon>
        <taxon>Pseudomonadati</taxon>
        <taxon>Pseudomonadota</taxon>
        <taxon>Betaproteobacteria</taxon>
        <taxon>Burkholderiales</taxon>
        <taxon>Comamonadaceae</taxon>
        <taxon>Paracidovorax</taxon>
    </lineage>
</organism>
<feature type="region of interest" description="Disordered" evidence="1">
    <location>
        <begin position="128"/>
        <end position="155"/>
    </location>
</feature>
<accession>A0A1I1Z5P0</accession>
<gene>
    <name evidence="2" type="ORF">SAMN04489710_12324</name>
</gene>
<name>A0A1I1Z5P0_9BURK</name>
<proteinExistence type="predicted"/>
<feature type="compositionally biased region" description="Basic and acidic residues" evidence="1">
    <location>
        <begin position="298"/>
        <end position="310"/>
    </location>
</feature>
<feature type="compositionally biased region" description="Low complexity" evidence="1">
    <location>
        <begin position="393"/>
        <end position="420"/>
    </location>
</feature>
<dbReference type="OrthoDB" id="8821113at2"/>
<dbReference type="Proteomes" id="UP000199517">
    <property type="component" value="Unassembled WGS sequence"/>
</dbReference>
<feature type="compositionally biased region" description="Low complexity" evidence="1">
    <location>
        <begin position="131"/>
        <end position="144"/>
    </location>
</feature>
<dbReference type="RefSeq" id="WP_139225807.1">
    <property type="nucleotide sequence ID" value="NZ_FOMQ01000023.1"/>
</dbReference>
<dbReference type="AlphaFoldDB" id="A0A1I1Z5P0"/>
<evidence type="ECO:0000313" key="2">
    <source>
        <dbReference type="EMBL" id="SFE26892.1"/>
    </source>
</evidence>
<protein>
    <submittedName>
        <fullName evidence="2">Uncharacterized protein</fullName>
    </submittedName>
</protein>
<sequence>MNAKVGSFPSLLSTGLPLPKETGTAHEPALKKSGSHKSLGGPAGLGSRNPPVAQEAVAGNRAPRSGLPGGTNELQNNPLFKKQQLANNADAQAATPHHGLAVPARASFKASSSLQKNALFLKQQALHNAEAASHQPPAAAPHQSGGFKAGGSLENLQDNPLFLKQQLKNNPDAAPTAPQSEARPESAVPDSPPEVPQQKAEVSAEPEGNVPTGGPELQPAAQPEARTASEPEPKDASAVPDSPPEVPEQKAEVSAEPEGKVPTGEPDLQSAAQPEARTASQPEPKDASTVPDSPPEVPEQKAEVSAEPEGKVPTGEPELQPAAEPEARIASEPEPKDASTVPDSPPKVPQQKAEVPSEPGSHVPPDGPGPEAANQLATTHPPGADLDVDAKKLAAAGHDGAHGAQQPEGATQADAATQDAIKTQEQQMANQNALTEATMRSQMQAAINDFLVKSYEAVAKWISKLSKSLADLVN</sequence>
<reference evidence="3" key="1">
    <citation type="submission" date="2016-10" db="EMBL/GenBank/DDBJ databases">
        <authorList>
            <person name="Varghese N."/>
            <person name="Submissions S."/>
        </authorList>
    </citation>
    <scope>NUCLEOTIDE SEQUENCE [LARGE SCALE GENOMIC DNA]</scope>
    <source>
        <strain evidence="3">DSM 7481</strain>
    </source>
</reference>
<feature type="compositionally biased region" description="Basic and acidic residues" evidence="1">
    <location>
        <begin position="247"/>
        <end position="259"/>
    </location>
</feature>